<reference evidence="3 4" key="1">
    <citation type="submission" date="2018-12" db="EMBL/GenBank/DDBJ databases">
        <authorList>
            <consortium name="Pathogen Informatics"/>
        </authorList>
    </citation>
    <scope>NUCLEOTIDE SEQUENCE [LARGE SCALE GENOMIC DNA]</scope>
    <source>
        <strain evidence="3 4">NCTC13071</strain>
    </source>
</reference>
<dbReference type="KEGG" id="poc:NCTC13071_02592"/>
<feature type="chain" id="PRO_5018780235" evidence="1">
    <location>
        <begin position="20"/>
        <end position="308"/>
    </location>
</feature>
<dbReference type="InterPro" id="IPR016007">
    <property type="entry name" value="Alpha_rhamnosid"/>
</dbReference>
<protein>
    <submittedName>
        <fullName evidence="3">Alpha-L-rhamnosidase N-terminal domain</fullName>
    </submittedName>
</protein>
<feature type="signal peptide" evidence="1">
    <location>
        <begin position="1"/>
        <end position="19"/>
    </location>
</feature>
<name>A0A3S5EPG6_9BACT</name>
<dbReference type="EMBL" id="LR134384">
    <property type="protein sequence ID" value="VEH16554.1"/>
    <property type="molecule type" value="Genomic_DNA"/>
</dbReference>
<gene>
    <name evidence="3" type="ORF">NCTC13071_02592</name>
</gene>
<feature type="domain" description="Bacterial alpha-L-rhamnosidase N-terminal" evidence="2">
    <location>
        <begin position="51"/>
        <end position="194"/>
    </location>
</feature>
<accession>A0A3S5EPG6</accession>
<dbReference type="RefSeq" id="WP_018920581.1">
    <property type="nucleotide sequence ID" value="NZ_LR134384.1"/>
</dbReference>
<evidence type="ECO:0000313" key="3">
    <source>
        <dbReference type="EMBL" id="VEH16554.1"/>
    </source>
</evidence>
<dbReference type="PANTHER" id="PTHR33307">
    <property type="entry name" value="ALPHA-RHAMNOSIDASE (EUROFUNG)"/>
    <property type="match status" value="1"/>
</dbReference>
<evidence type="ECO:0000259" key="2">
    <source>
        <dbReference type="Pfam" id="PF08531"/>
    </source>
</evidence>
<dbReference type="AlphaFoldDB" id="A0A3S5EPG6"/>
<evidence type="ECO:0000256" key="1">
    <source>
        <dbReference type="SAM" id="SignalP"/>
    </source>
</evidence>
<dbReference type="Gene3D" id="2.60.120.260">
    <property type="entry name" value="Galactose-binding domain-like"/>
    <property type="match status" value="1"/>
</dbReference>
<dbReference type="Pfam" id="PF08531">
    <property type="entry name" value="Bac_rhamnosid_N"/>
    <property type="match status" value="1"/>
</dbReference>
<dbReference type="PANTHER" id="PTHR33307:SF6">
    <property type="entry name" value="ALPHA-RHAMNOSIDASE (EUROFUNG)-RELATED"/>
    <property type="match status" value="1"/>
</dbReference>
<keyword evidence="1" id="KW-0732">Signal</keyword>
<dbReference type="InterPro" id="IPR013737">
    <property type="entry name" value="Bac_rhamnosid_N"/>
</dbReference>
<proteinExistence type="predicted"/>
<dbReference type="Proteomes" id="UP000274578">
    <property type="component" value="Chromosome 1"/>
</dbReference>
<dbReference type="GeneID" id="85013317"/>
<evidence type="ECO:0000313" key="4">
    <source>
        <dbReference type="Proteomes" id="UP000274578"/>
    </source>
</evidence>
<sequence length="308" mass="35977">MTKWILGFVLFLQAISLQAQRFQPHWIGYPDVDSTAQIWFRQTYLCEGRPQFAMLEVVTTGYFDLYVNGYNVSTDVRMPFRKQAFNDRPISLCFDITRFLRPDSNTIAVWYSPSYPHIQPRQVAISYYGRDAENRPFSLISDSNWLCRKANVRLDTTYDEIFHAPDYSQTQWNTADFAPACWQGAVSLAADNSQKTDYRRVAYTAEHVTKIITPAYYVVEDDTVCYEFNTGFHGYVRVTLRDANMGERLNINGLGYQCSGEMDEQAYRKFTRRTFRNVWITGDQHFKNSQIQRVEGIETAPYPHISWH</sequence>
<organism evidence="3 4">
    <name type="scientific">Segatella oris</name>
    <dbReference type="NCBI Taxonomy" id="28135"/>
    <lineage>
        <taxon>Bacteria</taxon>
        <taxon>Pseudomonadati</taxon>
        <taxon>Bacteroidota</taxon>
        <taxon>Bacteroidia</taxon>
        <taxon>Bacteroidales</taxon>
        <taxon>Prevotellaceae</taxon>
        <taxon>Segatella</taxon>
    </lineage>
</organism>